<name>A2DLR7_TRIV3</name>
<reference evidence="3" key="2">
    <citation type="journal article" date="2007" name="Science">
        <title>Draft genome sequence of the sexually transmitted pathogen Trichomonas vaginalis.</title>
        <authorList>
            <person name="Carlton J.M."/>
            <person name="Hirt R.P."/>
            <person name="Silva J.C."/>
            <person name="Delcher A.L."/>
            <person name="Schatz M."/>
            <person name="Zhao Q."/>
            <person name="Wortman J.R."/>
            <person name="Bidwell S.L."/>
            <person name="Alsmark U.C.M."/>
            <person name="Besteiro S."/>
            <person name="Sicheritz-Ponten T."/>
            <person name="Noel C.J."/>
            <person name="Dacks J.B."/>
            <person name="Foster P.G."/>
            <person name="Simillion C."/>
            <person name="Van de Peer Y."/>
            <person name="Miranda-Saavedra D."/>
            <person name="Barton G.J."/>
            <person name="Westrop G.D."/>
            <person name="Mueller S."/>
            <person name="Dessi D."/>
            <person name="Fiori P.L."/>
            <person name="Ren Q."/>
            <person name="Paulsen I."/>
            <person name="Zhang H."/>
            <person name="Bastida-Corcuera F.D."/>
            <person name="Simoes-Barbosa A."/>
            <person name="Brown M.T."/>
            <person name="Hayes R.D."/>
            <person name="Mukherjee M."/>
            <person name="Okumura C.Y."/>
            <person name="Schneider R."/>
            <person name="Smith A.J."/>
            <person name="Vanacova S."/>
            <person name="Villalvazo M."/>
            <person name="Haas B.J."/>
            <person name="Pertea M."/>
            <person name="Feldblyum T.V."/>
            <person name="Utterback T.R."/>
            <person name="Shu C.L."/>
            <person name="Osoegawa K."/>
            <person name="de Jong P.J."/>
            <person name="Hrdy I."/>
            <person name="Horvathova L."/>
            <person name="Zubacova Z."/>
            <person name="Dolezal P."/>
            <person name="Malik S.B."/>
            <person name="Logsdon J.M. Jr."/>
            <person name="Henze K."/>
            <person name="Gupta A."/>
            <person name="Wang C.C."/>
            <person name="Dunne R.L."/>
            <person name="Upcroft J.A."/>
            <person name="Upcroft P."/>
            <person name="White O."/>
            <person name="Salzberg S.L."/>
            <person name="Tang P."/>
            <person name="Chiu C.-H."/>
            <person name="Lee Y.-S."/>
            <person name="Embley T.M."/>
            <person name="Coombs G.H."/>
            <person name="Mottram J.C."/>
            <person name="Tachezy J."/>
            <person name="Fraser-Liggett C.M."/>
            <person name="Johnson P.J."/>
        </authorList>
    </citation>
    <scope>NUCLEOTIDE SEQUENCE [LARGE SCALE GENOMIC DNA]</scope>
    <source>
        <strain evidence="3">G3</strain>
    </source>
</reference>
<dbReference type="InParanoid" id="A2DLR7"/>
<keyword evidence="2" id="KW-0175">Coiled coil</keyword>
<evidence type="ECO:0000313" key="3">
    <source>
        <dbReference type="EMBL" id="EAY18700.1"/>
    </source>
</evidence>
<dbReference type="PROSITE" id="PS50297">
    <property type="entry name" value="ANK_REP_REGION"/>
    <property type="match status" value="2"/>
</dbReference>
<dbReference type="InterPro" id="IPR002110">
    <property type="entry name" value="Ankyrin_rpt"/>
</dbReference>
<evidence type="ECO:0000313" key="4">
    <source>
        <dbReference type="Proteomes" id="UP000001542"/>
    </source>
</evidence>
<dbReference type="OrthoDB" id="426293at2759"/>
<feature type="repeat" description="ANK" evidence="1">
    <location>
        <begin position="403"/>
        <end position="435"/>
    </location>
</feature>
<dbReference type="Proteomes" id="UP000001542">
    <property type="component" value="Unassembled WGS sequence"/>
</dbReference>
<dbReference type="SMR" id="A2DLR7"/>
<keyword evidence="1" id="KW-0040">ANK repeat</keyword>
<feature type="repeat" description="ANK" evidence="1">
    <location>
        <begin position="434"/>
        <end position="462"/>
    </location>
</feature>
<dbReference type="STRING" id="5722.A2DLR7"/>
<reference evidence="3" key="1">
    <citation type="submission" date="2006-10" db="EMBL/GenBank/DDBJ databases">
        <authorList>
            <person name="Amadeo P."/>
            <person name="Zhao Q."/>
            <person name="Wortman J."/>
            <person name="Fraser-Liggett C."/>
            <person name="Carlton J."/>
        </authorList>
    </citation>
    <scope>NUCLEOTIDE SEQUENCE</scope>
    <source>
        <strain evidence="3">G3</strain>
    </source>
</reference>
<dbReference type="RefSeq" id="XP_001579686.1">
    <property type="nucleotide sequence ID" value="XM_001579636.1"/>
</dbReference>
<keyword evidence="4" id="KW-1185">Reference proteome</keyword>
<evidence type="ECO:0000256" key="2">
    <source>
        <dbReference type="SAM" id="Coils"/>
    </source>
</evidence>
<dbReference type="eggNOG" id="KOG4177">
    <property type="taxonomic scope" value="Eukaryota"/>
</dbReference>
<dbReference type="InterPro" id="IPR036770">
    <property type="entry name" value="Ankyrin_rpt-contain_sf"/>
</dbReference>
<dbReference type="Pfam" id="PF12796">
    <property type="entry name" value="Ank_2"/>
    <property type="match status" value="1"/>
</dbReference>
<dbReference type="PANTHER" id="PTHR24159">
    <property type="match status" value="1"/>
</dbReference>
<dbReference type="Gene3D" id="1.25.40.20">
    <property type="entry name" value="Ankyrin repeat-containing domain"/>
    <property type="match status" value="3"/>
</dbReference>
<gene>
    <name evidence="3" type="ORF">TVAG_063050</name>
</gene>
<proteinExistence type="predicted"/>
<dbReference type="VEuPathDB" id="TrichDB:TVAGG3_0581240"/>
<accession>A2DLR7</accession>
<dbReference type="SMART" id="SM00248">
    <property type="entry name" value="ANK"/>
    <property type="match status" value="6"/>
</dbReference>
<organism evidence="3 4">
    <name type="scientific">Trichomonas vaginalis (strain ATCC PRA-98 / G3)</name>
    <dbReference type="NCBI Taxonomy" id="412133"/>
    <lineage>
        <taxon>Eukaryota</taxon>
        <taxon>Metamonada</taxon>
        <taxon>Parabasalia</taxon>
        <taxon>Trichomonadida</taxon>
        <taxon>Trichomonadidae</taxon>
        <taxon>Trichomonas</taxon>
    </lineage>
</organism>
<protein>
    <submittedName>
        <fullName evidence="3">Uncharacterized protein</fullName>
    </submittedName>
</protein>
<dbReference type="AlphaFoldDB" id="A2DLR7"/>
<dbReference type="PROSITE" id="PS50088">
    <property type="entry name" value="ANK_REPEAT"/>
    <property type="match status" value="2"/>
</dbReference>
<feature type="coiled-coil region" evidence="2">
    <location>
        <begin position="575"/>
        <end position="631"/>
    </location>
</feature>
<sequence>MSSKAKQEILAETKIIPELSKFCIAENAIWNINSENMEETISKIKELISSKDVTLKFVELLIEKTKKFRIRQNSVLLHLITVLHNIYPEYSQFESMIKMWVPLSDIEQSSPLEYHIIMDNVEEFKKFIEGKATKQTKKKNYLEQACKYGSVDCFKYLVSNGAVLSDDAPKLAATGGNITILQLIEGLGRNIVGIHQQAIKAHHNDVVEWLMDKYDFIKELNSAEILQTTNVTLFNYCMANNIDVNNTDLLFFPCQIGSLPLLKYFVEKLNITDSSGAKQSPLIAAILNDSAELIEYLASHAFELNQTVQFENHKISLLSFALKHQKIEAANALADHGVQTSWDELNKSLESNQLSLTAKIMSNGALNNPCECESPLMGATEKGNLDVMKIFYGQGQDVNYVFKGKSALSIAATKDDQKLMAFLIEKGANVNLQTDQNPLFLAIESGKEDNVKFLLDHGADPNMHCIINKKDYSPYEYAMIKRKLEIAQLFETPKEHEAIDQILEIQNPDEPQQVPPPPAEVDEPKLQLVKKSKKKSRIAKFNIPQNELEEVKAKIQHTSDQRPSNWSELLQKIRMVQQQEQVQQQQQKMQQEYQKRIQRQKAAIQAEEAAKREQQAQNEKAQQENQNENKFVAGKTLDCQLVCPNEIVDRHYVEYLVKKGILKGVDMEILTM</sequence>
<evidence type="ECO:0000256" key="1">
    <source>
        <dbReference type="PROSITE-ProRule" id="PRU00023"/>
    </source>
</evidence>
<dbReference type="VEuPathDB" id="TrichDB:TVAG_063050"/>
<dbReference type="KEGG" id="tva:5464214"/>
<dbReference type="SUPFAM" id="SSF48403">
    <property type="entry name" value="Ankyrin repeat"/>
    <property type="match status" value="2"/>
</dbReference>
<dbReference type="PANTHER" id="PTHR24159:SF5">
    <property type="entry name" value="ANK_REP_REGION DOMAIN-CONTAINING PROTEIN"/>
    <property type="match status" value="1"/>
</dbReference>
<dbReference type="EMBL" id="DS113216">
    <property type="protein sequence ID" value="EAY18700.1"/>
    <property type="molecule type" value="Genomic_DNA"/>
</dbReference>